<keyword evidence="1" id="KW-1133">Transmembrane helix</keyword>
<reference evidence="2" key="1">
    <citation type="submission" date="2013-07" db="EMBL/GenBank/DDBJ databases">
        <title>Sub-species coevolution in mutualistic symbiosis.</title>
        <authorList>
            <person name="Murfin K."/>
            <person name="Klassen J."/>
            <person name="Lee M."/>
            <person name="Forst S."/>
            <person name="Stock P."/>
            <person name="Goodrich-Blair H."/>
        </authorList>
    </citation>
    <scope>NUCLEOTIDE SEQUENCE [LARGE SCALE GENOMIC DNA]</scope>
    <source>
        <strain evidence="2">Kraussei Quebec</strain>
    </source>
</reference>
<dbReference type="HOGENOM" id="CLU_1446067_0_0_6"/>
<dbReference type="Proteomes" id="UP000028500">
    <property type="component" value="Unassembled WGS sequence"/>
</dbReference>
<name>A0A077PEV2_XENBV</name>
<protein>
    <submittedName>
        <fullName evidence="2">Uncharacterized protein</fullName>
    </submittedName>
</protein>
<dbReference type="OrthoDB" id="8479507at2"/>
<accession>A0A077PEV2</accession>
<evidence type="ECO:0000256" key="1">
    <source>
        <dbReference type="SAM" id="Phobius"/>
    </source>
</evidence>
<evidence type="ECO:0000313" key="3">
    <source>
        <dbReference type="Proteomes" id="UP000028500"/>
    </source>
</evidence>
<proteinExistence type="predicted"/>
<organism evidence="2 3">
    <name type="scientific">Xenorhabdus bovienii str. kraussei Quebec</name>
    <dbReference type="NCBI Taxonomy" id="1398203"/>
    <lineage>
        <taxon>Bacteria</taxon>
        <taxon>Pseudomonadati</taxon>
        <taxon>Pseudomonadota</taxon>
        <taxon>Gammaproteobacteria</taxon>
        <taxon>Enterobacterales</taxon>
        <taxon>Morganellaceae</taxon>
        <taxon>Xenorhabdus</taxon>
    </lineage>
</organism>
<sequence>MTDIFIGDRTLKDAKIDSHQKKYNSKIFSLYSSHNIKNAVENNVDNRVNIFSKKSFWLVMIGSVLFLFLAIYQVWSFLHVEETLEVNHNNINNTSLQAPVTSQPVTSQPVNSEPTYKLSSYWRITGELNNDKGRFIIIVSKDGVIRLLDRNLFFGSNLTMYGIIDNEKVTYYSGV</sequence>
<keyword evidence="3" id="KW-1185">Reference proteome</keyword>
<gene>
    <name evidence="2" type="ORF">XBKQ1_1040001</name>
</gene>
<feature type="transmembrane region" description="Helical" evidence="1">
    <location>
        <begin position="56"/>
        <end position="75"/>
    </location>
</feature>
<keyword evidence="1" id="KW-0812">Transmembrane</keyword>
<dbReference type="EMBL" id="CBSY010000007">
    <property type="protein sequence ID" value="CDH18164.1"/>
    <property type="molecule type" value="Genomic_DNA"/>
</dbReference>
<keyword evidence="1" id="KW-0472">Membrane</keyword>
<evidence type="ECO:0000313" key="2">
    <source>
        <dbReference type="EMBL" id="CDH18164.1"/>
    </source>
</evidence>
<dbReference type="AlphaFoldDB" id="A0A077PEV2"/>
<comment type="caution">
    <text evidence="2">The sequence shown here is derived from an EMBL/GenBank/DDBJ whole genome shotgun (WGS) entry which is preliminary data.</text>
</comment>
<dbReference type="RefSeq" id="WP_038245304.1">
    <property type="nucleotide sequence ID" value="NZ_CAWLZI010000100.1"/>
</dbReference>